<dbReference type="AlphaFoldDB" id="A0AAW1BD01"/>
<evidence type="ECO:0000313" key="10">
    <source>
        <dbReference type="Proteomes" id="UP001474421"/>
    </source>
</evidence>
<feature type="transmembrane region" description="Helical" evidence="7">
    <location>
        <begin position="134"/>
        <end position="154"/>
    </location>
</feature>
<gene>
    <name evidence="9" type="ORF">NXF25_012863</name>
</gene>
<protein>
    <recommendedName>
        <fullName evidence="8">FAM234A/B beta-propeller domain-containing protein</fullName>
    </recommendedName>
</protein>
<proteinExistence type="inferred from homology"/>
<dbReference type="EMBL" id="JAOTOJ010000006">
    <property type="protein sequence ID" value="KAK9399844.1"/>
    <property type="molecule type" value="Genomic_DNA"/>
</dbReference>
<dbReference type="PANTHER" id="PTHR21419">
    <property type="match status" value="1"/>
</dbReference>
<keyword evidence="3 7" id="KW-1133">Transmembrane helix</keyword>
<evidence type="ECO:0000313" key="9">
    <source>
        <dbReference type="EMBL" id="KAK9399844.1"/>
    </source>
</evidence>
<dbReference type="InterPro" id="IPR015943">
    <property type="entry name" value="WD40/YVTN_repeat-like_dom_sf"/>
</dbReference>
<reference evidence="9 10" key="1">
    <citation type="journal article" date="2024" name="Proc. Natl. Acad. Sci. U.S.A.">
        <title>The genetic regulatory architecture and epigenomic basis for age-related changes in rattlesnake venom.</title>
        <authorList>
            <person name="Hogan M.P."/>
            <person name="Holding M.L."/>
            <person name="Nystrom G.S."/>
            <person name="Colston T.J."/>
            <person name="Bartlett D.A."/>
            <person name="Mason A.J."/>
            <person name="Ellsworth S.A."/>
            <person name="Rautsaw R.M."/>
            <person name="Lawrence K.C."/>
            <person name="Strickland J.L."/>
            <person name="He B."/>
            <person name="Fraser P."/>
            <person name="Margres M.J."/>
            <person name="Gilbert D.M."/>
            <person name="Gibbs H.L."/>
            <person name="Parkinson C.L."/>
            <person name="Rokyta D.R."/>
        </authorList>
    </citation>
    <scope>NUCLEOTIDE SEQUENCE [LARGE SCALE GENOMIC DNA]</scope>
    <source>
        <strain evidence="9">DRR0105</strain>
    </source>
</reference>
<dbReference type="InterPro" id="IPR011047">
    <property type="entry name" value="Quinoprotein_ADH-like_sf"/>
</dbReference>
<sequence length="647" mass="71187">MAAAQNDRLHGSCKTQEAEESSACASPVASMATVLSRALKLPGKKSPDLGEYDPLTQADSDESEDDLVLNLQKNGGVKNGKSPLGEIQDVDSDVEAGIAKQHLSEGMIEEYPSEMNNGLEQKTTGSLMPYLRTAIFLLTVVISMILVLVCAFLIPCPPRDLHNTWIHNLGQVADGVLFPPELFDVNNDGIPDVLLSFTALKNASVLGVSTPWVTIMALSGMNGSILWSSHVKEEILGVQCKNLDSTFSVEPVCLVTGTSTFLSLLSASSGKPVWTFDSSHFPNGILAAPAVVIPDVDGDRVSDLMVLTIGKTQPELSFILISGKTGNPVGGPVRYNINRRGKLIGPQTYITSHGAVYILFGFGPVYAVALRDIFAQARNHDNFPPVLQHEEPEWEKHRSVNMLEFIDIYSGGVVFLQAVKSPDSNCSDLLITTEHGLTLLQGQDLEQRWTLVQPDIDSQPCPGFFNDDQTSDFMLQARHGNVSRKILVVDGKSGLPAWSYELPYHMRKSDALSVLTLDKKSVFLFWANEKQSLFKSLEPRPRIHHLYLLHPTFPSVLLDLSNTTDPVIASSIGINDLQKDAFYITVTRSPTSEHQPGVLSVRKLRLRWALMTQSRDVPLKDTDPKISHGELRRILSRIKFIDLAQKF</sequence>
<dbReference type="PANTHER" id="PTHR21419:SF25">
    <property type="entry name" value="PROTEIN FAM234B"/>
    <property type="match status" value="1"/>
</dbReference>
<dbReference type="GO" id="GO:0016020">
    <property type="term" value="C:membrane"/>
    <property type="evidence" value="ECO:0007669"/>
    <property type="project" value="UniProtKB-SubCell"/>
</dbReference>
<dbReference type="Proteomes" id="UP001474421">
    <property type="component" value="Unassembled WGS sequence"/>
</dbReference>
<accession>A0AAW1BD01</accession>
<keyword evidence="10" id="KW-1185">Reference proteome</keyword>
<evidence type="ECO:0000256" key="7">
    <source>
        <dbReference type="SAM" id="Phobius"/>
    </source>
</evidence>
<feature type="domain" description="FAM234A/B beta-propeller" evidence="8">
    <location>
        <begin position="184"/>
        <end position="640"/>
    </location>
</feature>
<comment type="subcellular location">
    <subcellularLocation>
        <location evidence="1">Membrane</location>
        <topology evidence="1">Single-pass membrane protein</topology>
    </subcellularLocation>
</comment>
<evidence type="ECO:0000256" key="4">
    <source>
        <dbReference type="ARBA" id="ARBA00023136"/>
    </source>
</evidence>
<evidence type="ECO:0000256" key="6">
    <source>
        <dbReference type="SAM" id="MobiDB-lite"/>
    </source>
</evidence>
<dbReference type="InterPro" id="IPR045232">
    <property type="entry name" value="FAM234"/>
</dbReference>
<organism evidence="9 10">
    <name type="scientific">Crotalus adamanteus</name>
    <name type="common">Eastern diamondback rattlesnake</name>
    <dbReference type="NCBI Taxonomy" id="8729"/>
    <lineage>
        <taxon>Eukaryota</taxon>
        <taxon>Metazoa</taxon>
        <taxon>Chordata</taxon>
        <taxon>Craniata</taxon>
        <taxon>Vertebrata</taxon>
        <taxon>Euteleostomi</taxon>
        <taxon>Lepidosauria</taxon>
        <taxon>Squamata</taxon>
        <taxon>Bifurcata</taxon>
        <taxon>Unidentata</taxon>
        <taxon>Episquamata</taxon>
        <taxon>Toxicofera</taxon>
        <taxon>Serpentes</taxon>
        <taxon>Colubroidea</taxon>
        <taxon>Viperidae</taxon>
        <taxon>Crotalinae</taxon>
        <taxon>Crotalus</taxon>
    </lineage>
</organism>
<dbReference type="InterPro" id="IPR055409">
    <property type="entry name" value="Beta-prop_FAM234A_B"/>
</dbReference>
<feature type="region of interest" description="Disordered" evidence="6">
    <location>
        <begin position="1"/>
        <end position="27"/>
    </location>
</feature>
<evidence type="ECO:0000256" key="2">
    <source>
        <dbReference type="ARBA" id="ARBA00022692"/>
    </source>
</evidence>
<evidence type="ECO:0000259" key="8">
    <source>
        <dbReference type="Pfam" id="PF23727"/>
    </source>
</evidence>
<evidence type="ECO:0000256" key="1">
    <source>
        <dbReference type="ARBA" id="ARBA00004167"/>
    </source>
</evidence>
<name>A0AAW1BD01_CROAD</name>
<evidence type="ECO:0000256" key="3">
    <source>
        <dbReference type="ARBA" id="ARBA00022989"/>
    </source>
</evidence>
<evidence type="ECO:0000256" key="5">
    <source>
        <dbReference type="ARBA" id="ARBA00025791"/>
    </source>
</evidence>
<dbReference type="Gene3D" id="2.130.10.10">
    <property type="entry name" value="YVTN repeat-like/Quinoprotein amine dehydrogenase"/>
    <property type="match status" value="1"/>
</dbReference>
<comment type="similarity">
    <text evidence="5">Belongs to the FAM234 family.</text>
</comment>
<feature type="region of interest" description="Disordered" evidence="6">
    <location>
        <begin position="42"/>
        <end position="64"/>
    </location>
</feature>
<dbReference type="Pfam" id="PF23727">
    <property type="entry name" value="Beta-prop_FAM234A_B"/>
    <property type="match status" value="1"/>
</dbReference>
<keyword evidence="4 7" id="KW-0472">Membrane</keyword>
<keyword evidence="2 7" id="KW-0812">Transmembrane</keyword>
<dbReference type="SUPFAM" id="SSF50998">
    <property type="entry name" value="Quinoprotein alcohol dehydrogenase-like"/>
    <property type="match status" value="1"/>
</dbReference>
<comment type="caution">
    <text evidence="9">The sequence shown here is derived from an EMBL/GenBank/DDBJ whole genome shotgun (WGS) entry which is preliminary data.</text>
</comment>